<evidence type="ECO:0000256" key="1">
    <source>
        <dbReference type="ARBA" id="ARBA00022801"/>
    </source>
</evidence>
<dbReference type="Proteomes" id="UP000198688">
    <property type="component" value="Chromosome I"/>
</dbReference>
<proteinExistence type="predicted"/>
<accession>A0A1H1QFB1</accession>
<feature type="domain" description="DUF402" evidence="2">
    <location>
        <begin position="12"/>
        <end position="150"/>
    </location>
</feature>
<keyword evidence="1" id="KW-0378">Hydrolase</keyword>
<dbReference type="Pfam" id="PF04167">
    <property type="entry name" value="DUF402"/>
    <property type="match status" value="1"/>
</dbReference>
<reference evidence="3 4" key="1">
    <citation type="submission" date="2016-10" db="EMBL/GenBank/DDBJ databases">
        <authorList>
            <person name="de Groot N.N."/>
        </authorList>
    </citation>
    <scope>NUCLEOTIDE SEQUENCE [LARGE SCALE GENOMIC DNA]</scope>
    <source>
        <strain evidence="3 4">DSM 43941</strain>
    </source>
</reference>
<evidence type="ECO:0000313" key="4">
    <source>
        <dbReference type="Proteomes" id="UP000198688"/>
    </source>
</evidence>
<dbReference type="EMBL" id="LT629758">
    <property type="protein sequence ID" value="SDS22188.1"/>
    <property type="molecule type" value="Genomic_DNA"/>
</dbReference>
<dbReference type="RefSeq" id="WP_092540881.1">
    <property type="nucleotide sequence ID" value="NZ_BOMJ01000004.1"/>
</dbReference>
<dbReference type="InterPro" id="IPR050212">
    <property type="entry name" value="Ntdp-like"/>
</dbReference>
<dbReference type="PANTHER" id="PTHR39159:SF1">
    <property type="entry name" value="UPF0374 PROTEIN YGAC"/>
    <property type="match status" value="1"/>
</dbReference>
<dbReference type="Gene3D" id="2.40.380.10">
    <property type="entry name" value="FomD-like"/>
    <property type="match status" value="1"/>
</dbReference>
<dbReference type="AlphaFoldDB" id="A0A1H1QFB1"/>
<dbReference type="PANTHER" id="PTHR39159">
    <property type="match status" value="1"/>
</dbReference>
<name>A0A1H1QFB1_9ACTN</name>
<evidence type="ECO:0000313" key="3">
    <source>
        <dbReference type="EMBL" id="SDS22188.1"/>
    </source>
</evidence>
<protein>
    <recommendedName>
        <fullName evidence="2">DUF402 domain-containing protein</fullName>
    </recommendedName>
</protein>
<gene>
    <name evidence="3" type="ORF">SAMN04489716_0290</name>
</gene>
<dbReference type="SUPFAM" id="SSF159234">
    <property type="entry name" value="FomD-like"/>
    <property type="match status" value="1"/>
</dbReference>
<keyword evidence="4" id="KW-1185">Reference proteome</keyword>
<organism evidence="3 4">
    <name type="scientific">Actinoplanes derwentensis</name>
    <dbReference type="NCBI Taxonomy" id="113562"/>
    <lineage>
        <taxon>Bacteria</taxon>
        <taxon>Bacillati</taxon>
        <taxon>Actinomycetota</taxon>
        <taxon>Actinomycetes</taxon>
        <taxon>Micromonosporales</taxon>
        <taxon>Micromonosporaceae</taxon>
        <taxon>Actinoplanes</taxon>
    </lineage>
</organism>
<dbReference type="OrthoDB" id="3531052at2"/>
<dbReference type="STRING" id="113562.SAMN04489716_0290"/>
<evidence type="ECO:0000259" key="2">
    <source>
        <dbReference type="Pfam" id="PF04167"/>
    </source>
</evidence>
<sequence>MNVEMRFTKWGGRRHWVYRLERLGEDEHGQWFGGRSGTVMRRGEDPPVVQPHDFVTLVPATGSWIAWFNAAGADTPIAVYIDVTTRPRVDDEAIHAVDLDLDVIRLWDGEVRVLDEDEFADHQVLYGYPPEVIEQARATTDELVTRLTAGVQPFETAARQRLAGFATG</sequence>
<dbReference type="GO" id="GO:0016787">
    <property type="term" value="F:hydrolase activity"/>
    <property type="evidence" value="ECO:0007669"/>
    <property type="project" value="UniProtKB-KW"/>
</dbReference>
<dbReference type="InterPro" id="IPR007295">
    <property type="entry name" value="DUF402"/>
</dbReference>
<dbReference type="InterPro" id="IPR035930">
    <property type="entry name" value="FomD-like_sf"/>
</dbReference>